<evidence type="ECO:0000313" key="2">
    <source>
        <dbReference type="Proteomes" id="UP000230709"/>
    </source>
</evidence>
<dbReference type="EMBL" id="CP023737">
    <property type="protein sequence ID" value="ATQ68431.1"/>
    <property type="molecule type" value="Genomic_DNA"/>
</dbReference>
<name>A0A2D2D0A9_METT3</name>
<proteinExistence type="predicted"/>
<accession>A0A2D2D0A9</accession>
<dbReference type="AlphaFoldDB" id="A0A2D2D0A9"/>
<protein>
    <submittedName>
        <fullName evidence="1">Uncharacterized protein</fullName>
    </submittedName>
</protein>
<evidence type="ECO:0000313" key="1">
    <source>
        <dbReference type="EMBL" id="ATQ68431.1"/>
    </source>
</evidence>
<dbReference type="Proteomes" id="UP000230709">
    <property type="component" value="Chromosome"/>
</dbReference>
<dbReference type="KEGG" id="mtw:CQW49_11460"/>
<gene>
    <name evidence="1" type="ORF">CQW49_11460</name>
</gene>
<organism evidence="1 2">
    <name type="scientific">Methylosinus trichosporium (strain ATCC 35070 / NCIMB 11131 / UNIQEM 75 / OB3b)</name>
    <dbReference type="NCBI Taxonomy" id="595536"/>
    <lineage>
        <taxon>Bacteria</taxon>
        <taxon>Pseudomonadati</taxon>
        <taxon>Pseudomonadota</taxon>
        <taxon>Alphaproteobacteria</taxon>
        <taxon>Hyphomicrobiales</taxon>
        <taxon>Methylocystaceae</taxon>
        <taxon>Methylosinus</taxon>
    </lineage>
</organism>
<keyword evidence="2" id="KW-1185">Reference proteome</keyword>
<reference evidence="2" key="1">
    <citation type="submission" date="2017-10" db="EMBL/GenBank/DDBJ databases">
        <title>Completed PacBio SMRT sequence of Methylosinus trichosporium OB3b reveals presence of a third large plasmid.</title>
        <authorList>
            <person name="Charles T.C."/>
            <person name="Lynch M.D.J."/>
            <person name="Heil J.R."/>
            <person name="Cheng J."/>
        </authorList>
    </citation>
    <scope>NUCLEOTIDE SEQUENCE [LARGE SCALE GENOMIC DNA]</scope>
    <source>
        <strain evidence="2">OB3b</strain>
    </source>
</reference>
<sequence length="115" mass="12462">MTVSPEAMEKFCQLMMALLVDCATLVTLPAEEIVAAPSTTTPPVGLAEAKRGTANTAAIAVIVVRDARSYMRQPESEVVACRFRCWRFRTIVAGKASGSIFRPCCTRSSLWSPAH</sequence>